<feature type="domain" description="Cadherin" evidence="14">
    <location>
        <begin position="2275"/>
        <end position="2380"/>
    </location>
</feature>
<dbReference type="FunFam" id="2.60.40.60:FF:000015">
    <property type="entry name" value="FAT atypical cadherin 1"/>
    <property type="match status" value="3"/>
</dbReference>
<feature type="domain" description="Cadherin" evidence="14">
    <location>
        <begin position="748"/>
        <end position="850"/>
    </location>
</feature>
<dbReference type="FunFam" id="2.60.40.60:FF:000013">
    <property type="entry name" value="Cadherin EGF LAG seven-pass G-type receptor"/>
    <property type="match status" value="1"/>
</dbReference>
<dbReference type="PRINTS" id="PR00205">
    <property type="entry name" value="CADHERIN"/>
</dbReference>
<keyword evidence="7" id="KW-0130">Cell adhesion</keyword>
<dbReference type="EMBL" id="JAODUP010000178">
    <property type="protein sequence ID" value="KAK2158072.1"/>
    <property type="molecule type" value="Genomic_DNA"/>
</dbReference>
<reference evidence="15" key="1">
    <citation type="journal article" date="2023" name="Mol. Biol. Evol.">
        <title>Third-Generation Sequencing Reveals the Adaptive Role of the Epigenome in Three Deep-Sea Polychaetes.</title>
        <authorList>
            <person name="Perez M."/>
            <person name="Aroh O."/>
            <person name="Sun Y."/>
            <person name="Lan Y."/>
            <person name="Juniper S.K."/>
            <person name="Young C.R."/>
            <person name="Angers B."/>
            <person name="Qian P.Y."/>
        </authorList>
    </citation>
    <scope>NUCLEOTIDE SEQUENCE</scope>
    <source>
        <strain evidence="15">P08H-3</strain>
    </source>
</reference>
<feature type="domain" description="Cadherin" evidence="14">
    <location>
        <begin position="2383"/>
        <end position="2490"/>
    </location>
</feature>
<accession>A0AAD9JSC2</accession>
<evidence type="ECO:0000256" key="10">
    <source>
        <dbReference type="ARBA" id="ARBA00023157"/>
    </source>
</evidence>
<feature type="domain" description="Cadherin" evidence="14">
    <location>
        <begin position="1849"/>
        <end position="1956"/>
    </location>
</feature>
<feature type="domain" description="Cadherin" evidence="14">
    <location>
        <begin position="1424"/>
        <end position="1530"/>
    </location>
</feature>
<proteinExistence type="predicted"/>
<keyword evidence="3 13" id="KW-0812">Transmembrane</keyword>
<keyword evidence="4" id="KW-0732">Signal</keyword>
<evidence type="ECO:0000256" key="12">
    <source>
        <dbReference type="PROSITE-ProRule" id="PRU00043"/>
    </source>
</evidence>
<evidence type="ECO:0000256" key="9">
    <source>
        <dbReference type="ARBA" id="ARBA00023136"/>
    </source>
</evidence>
<evidence type="ECO:0000259" key="14">
    <source>
        <dbReference type="PROSITE" id="PS50268"/>
    </source>
</evidence>
<dbReference type="PROSITE" id="PS00232">
    <property type="entry name" value="CADHERIN_1"/>
    <property type="match status" value="12"/>
</dbReference>
<dbReference type="PROSITE" id="PS50268">
    <property type="entry name" value="CADHERIN_2"/>
    <property type="match status" value="30"/>
</dbReference>
<dbReference type="GO" id="GO:0005886">
    <property type="term" value="C:plasma membrane"/>
    <property type="evidence" value="ECO:0007669"/>
    <property type="project" value="UniProtKB-SubCell"/>
</dbReference>
<evidence type="ECO:0000256" key="5">
    <source>
        <dbReference type="ARBA" id="ARBA00022737"/>
    </source>
</evidence>
<feature type="domain" description="Cadherin" evidence="14">
    <location>
        <begin position="1113"/>
        <end position="1215"/>
    </location>
</feature>
<feature type="domain" description="Cadherin" evidence="14">
    <location>
        <begin position="3235"/>
        <end position="3325"/>
    </location>
</feature>
<organism evidence="15 16">
    <name type="scientific">Paralvinella palmiformis</name>
    <dbReference type="NCBI Taxonomy" id="53620"/>
    <lineage>
        <taxon>Eukaryota</taxon>
        <taxon>Metazoa</taxon>
        <taxon>Spiralia</taxon>
        <taxon>Lophotrochozoa</taxon>
        <taxon>Annelida</taxon>
        <taxon>Polychaeta</taxon>
        <taxon>Sedentaria</taxon>
        <taxon>Canalipalpata</taxon>
        <taxon>Terebellida</taxon>
        <taxon>Terebelliformia</taxon>
        <taxon>Alvinellidae</taxon>
        <taxon>Paralvinella</taxon>
    </lineage>
</organism>
<feature type="domain" description="Cadherin" evidence="14">
    <location>
        <begin position="2703"/>
        <end position="2809"/>
    </location>
</feature>
<dbReference type="InterPro" id="IPR015919">
    <property type="entry name" value="Cadherin-like_sf"/>
</dbReference>
<comment type="caution">
    <text evidence="15">The sequence shown here is derived from an EMBL/GenBank/DDBJ whole genome shotgun (WGS) entry which is preliminary data.</text>
</comment>
<keyword evidence="10" id="KW-1015">Disulfide bond</keyword>
<dbReference type="InterPro" id="IPR002126">
    <property type="entry name" value="Cadherin-like_dom"/>
</dbReference>
<dbReference type="SUPFAM" id="SSF49313">
    <property type="entry name" value="Cadherin-like"/>
    <property type="match status" value="30"/>
</dbReference>
<feature type="domain" description="Cadherin" evidence="14">
    <location>
        <begin position="396"/>
        <end position="501"/>
    </location>
</feature>
<feature type="transmembrane region" description="Helical" evidence="13">
    <location>
        <begin position="3475"/>
        <end position="3501"/>
    </location>
</feature>
<keyword evidence="11" id="KW-0325">Glycoprotein</keyword>
<feature type="domain" description="Cadherin" evidence="14">
    <location>
        <begin position="73"/>
        <end position="171"/>
    </location>
</feature>
<feature type="domain" description="Cadherin" evidence="14">
    <location>
        <begin position="2172"/>
        <end position="2274"/>
    </location>
</feature>
<comment type="subcellular location">
    <subcellularLocation>
        <location evidence="1">Membrane</location>
        <topology evidence="1">Single-pass membrane protein</topology>
    </subcellularLocation>
</comment>
<feature type="domain" description="Cadherin" evidence="14">
    <location>
        <begin position="1216"/>
        <end position="1325"/>
    </location>
</feature>
<dbReference type="SMART" id="SM00112">
    <property type="entry name" value="CA"/>
    <property type="match status" value="30"/>
</dbReference>
<protein>
    <recommendedName>
        <fullName evidence="14">Cadherin domain-containing protein</fullName>
    </recommendedName>
</protein>
<keyword evidence="5" id="KW-0677">Repeat</keyword>
<evidence type="ECO:0000313" key="16">
    <source>
        <dbReference type="Proteomes" id="UP001208570"/>
    </source>
</evidence>
<feature type="domain" description="Cadherin" evidence="14">
    <location>
        <begin position="2919"/>
        <end position="3023"/>
    </location>
</feature>
<dbReference type="FunFam" id="2.60.40.60:FF:000020">
    <property type="entry name" value="Dachsous cadherin-related 1b"/>
    <property type="match status" value="8"/>
</dbReference>
<dbReference type="PANTHER" id="PTHR24026">
    <property type="entry name" value="FAT ATYPICAL CADHERIN-RELATED"/>
    <property type="match status" value="1"/>
</dbReference>
<keyword evidence="2" id="KW-0245">EGF-like domain</keyword>
<feature type="domain" description="Cadherin" evidence="14">
    <location>
        <begin position="1326"/>
        <end position="1427"/>
    </location>
</feature>
<dbReference type="FunFam" id="2.60.40.60:FF:000080">
    <property type="entry name" value="FAT atypical cadherin 1"/>
    <property type="match status" value="1"/>
</dbReference>
<dbReference type="FunFam" id="2.60.40.60:FF:000116">
    <property type="entry name" value="Dachsous cadherin-related 2"/>
    <property type="match status" value="1"/>
</dbReference>
<feature type="domain" description="Cadherin" evidence="14">
    <location>
        <begin position="1634"/>
        <end position="1742"/>
    </location>
</feature>
<evidence type="ECO:0000313" key="15">
    <source>
        <dbReference type="EMBL" id="KAK2158072.1"/>
    </source>
</evidence>
<dbReference type="GO" id="GO:0005509">
    <property type="term" value="F:calcium ion binding"/>
    <property type="evidence" value="ECO:0007669"/>
    <property type="project" value="UniProtKB-UniRule"/>
</dbReference>
<feature type="domain" description="Cadherin" evidence="14">
    <location>
        <begin position="2491"/>
        <end position="2593"/>
    </location>
</feature>
<name>A0AAD9JSC2_9ANNE</name>
<dbReference type="InterPro" id="IPR020894">
    <property type="entry name" value="Cadherin_CS"/>
</dbReference>
<feature type="domain" description="Cadherin" evidence="14">
    <location>
        <begin position="2810"/>
        <end position="2918"/>
    </location>
</feature>
<feature type="domain" description="Cadherin" evidence="14">
    <location>
        <begin position="2594"/>
        <end position="2702"/>
    </location>
</feature>
<evidence type="ECO:0000256" key="4">
    <source>
        <dbReference type="ARBA" id="ARBA00022729"/>
    </source>
</evidence>
<feature type="domain" description="Cadherin" evidence="14">
    <location>
        <begin position="172"/>
        <end position="276"/>
    </location>
</feature>
<feature type="domain" description="Cadherin" evidence="14">
    <location>
        <begin position="560"/>
        <end position="645"/>
    </location>
</feature>
<dbReference type="GO" id="GO:0007156">
    <property type="term" value="P:homophilic cell adhesion via plasma membrane adhesion molecules"/>
    <property type="evidence" value="ECO:0007669"/>
    <property type="project" value="InterPro"/>
</dbReference>
<feature type="domain" description="Cadherin" evidence="14">
    <location>
        <begin position="1531"/>
        <end position="1633"/>
    </location>
</feature>
<dbReference type="FunFam" id="2.60.40.60:FF:000024">
    <property type="entry name" value="FAT atypical cadherin 3"/>
    <property type="match status" value="2"/>
</dbReference>
<feature type="domain" description="Cadherin" evidence="14">
    <location>
        <begin position="646"/>
        <end position="747"/>
    </location>
</feature>
<feature type="domain" description="Cadherin" evidence="14">
    <location>
        <begin position="3137"/>
        <end position="3234"/>
    </location>
</feature>
<dbReference type="Pfam" id="PF00028">
    <property type="entry name" value="Cadherin"/>
    <property type="match status" value="27"/>
</dbReference>
<feature type="domain" description="Cadherin" evidence="14">
    <location>
        <begin position="859"/>
        <end position="942"/>
    </location>
</feature>
<dbReference type="Proteomes" id="UP001208570">
    <property type="component" value="Unassembled WGS sequence"/>
</dbReference>
<evidence type="ECO:0000256" key="11">
    <source>
        <dbReference type="ARBA" id="ARBA00023180"/>
    </source>
</evidence>
<evidence type="ECO:0000256" key="2">
    <source>
        <dbReference type="ARBA" id="ARBA00022536"/>
    </source>
</evidence>
<keyword evidence="16" id="KW-1185">Reference proteome</keyword>
<keyword evidence="6 12" id="KW-0106">Calcium</keyword>
<dbReference type="CDD" id="cd11304">
    <property type="entry name" value="Cadherin_repeat"/>
    <property type="match status" value="30"/>
</dbReference>
<evidence type="ECO:0000256" key="1">
    <source>
        <dbReference type="ARBA" id="ARBA00004167"/>
    </source>
</evidence>
<gene>
    <name evidence="15" type="ORF">LSH36_178g06015</name>
</gene>
<evidence type="ECO:0000256" key="8">
    <source>
        <dbReference type="ARBA" id="ARBA00022989"/>
    </source>
</evidence>
<keyword evidence="9 13" id="KW-0472">Membrane</keyword>
<sequence>METNDFPSSVNITSDTENIISSEAVNYETDNEDDTLSRMVGVSDSILAFVLRDNFGKKKNTRRSWASGSAPTYTGTLTGSVDENAATGTTVTLDYTFSDPESDNLSFTISGSDASVFSIPTSSSQDMVTAATLDCETKSTYTFTLTVNDDTDHSHSITITVNDVNEYAPSCSPSAYFANRDENLGSGVIVATLLCTDQDDTDSISNYTIASGDTLGQFTIDSGSNDVKTSPTALDYETTKWYTLLIDVVDSLTTQKTGTATVYVTVNPLNEYTPSWDAFSPAYINANTAYDIAENVAIGTTVVTMAASDADDGADGQITFSLESATDSGSNSALDKFRVDPVSGEIETTGTFDIDGGITYFDLVVKAADQGTSSLSVTRQLKVGLTDINDNSPVFSQNVYDVTVAEGAAVDTSVLQLSATDADVTSTNFTYVITAGDSLSKFRFDATNPDTIEIAAVIDLDTGTSDPDSYTLTLQVSDGTNTGVATVYVRVTSSNDHTPAFGTPTVNTVTMATRASYYDVTSLCYVVTAQLTLRFLTTVTTTLYYWYLRTVMSASLLEFVAATDDDYGVDGDVTYSITGGDTGSNFDVDSTSGVISLKSPADYETLTPNPVLLEITATDSAATPKSATVTATVTVTDVNDNAPTCTDYAYTLSLDETDAVGTSLVSLTCTDADSGESLSYTLYSGNTNNDFTIDSSGQITTANALDYDAGTRDYSLVVHIKDNSDTHTSTVLISVNINPINEDTPTFSPVTSSVTYAETTAITTALITKSAADTDASPHDVTGYEIVSATGPADTFQVDSTTGQITLAKSLDYANTPYEIVIKATDGGASTGTGTVSIVVTDDNNNWPTCPTAAYNLAVAENDLDSGAYGTITYTLTQSPGSGDFSVSSAGVVTMDTAQDFESGQVSYSLQVTAADDGGTGNSVIIPIQVSITAVNEGGPVFSGTFTTIIGEDAQLATSVIQVTATDVDGDTHEQGKRTYRIALEQAGTNSATVSVTVSIDDVDDNEPICTTNVFSVNVNEDVTIPYSVVSLQCTDADETSTLSYALASGDSSVFTVTNGDVVMVTAPDYDVGSRQYDLTITVSDNATTPHTVSVKGSVIILPVNEFSPTFTPSATYSKDFSEDTPVGTVLVTVLATDGDSADTADGQVTYSVVSGATSELILNGDTGVISLSGELDRETIAQYVMTIEASDGTNSATATVTINVTDVNDNTPIFNPATYSVTVPETTATSSTIVTVTATDDDDPSTTNNGVIVYTITAGNPGGEFSLDATTGVLTLASSLDYETTSSYVLEVTAKDKAGGTGSLSAVALVTVTVSGSDEGVPVFTSSSYAASLSEAVALGTSVVTVTANDVDGNDGVYYTLASDPYFYLDSVTGIVYVKAGLNYEVSVSHTLTVTAWDAAANSVNVSVIITVTDVNDNVPDCAPRSFKVTVREDVVVDTMLATLTCTDDDSGSAGNLNYAITSVNGNPGVGSFAVNGSGVLTISSGLDYESDVVHAIVVDVFDTSASPLTSTVIVVVTVTDVNEYAPTFTSQPSTLTVSEDTVTGTSVVTITATDGDTDDTVEYSFNPDDAYFMIDPGSGVISLQRPLDRETAATVTLTIRALDSGTIDAAKSASHVLTVTVSDVNDVVPTFSPASYFGTVSENDAVGKTIVTVTATDADAGTNGDVTYSIVYGNSDAVFRLDLVTPARTGEIILDNVGNLDYELTTHYDLVVEASDVGGLTSNVTVAIDVTPYNEWTPQFTPTSTYSVSLAEDTALGVVVVTVVATDADNDVDGEVVYAITSGGEKFDVDVDSGNVTLVSGLDRETSQYHTVVITATDRGQEPGQLTSTATLSLTVLDVNDNSPACTPTVYGVSLAESASVGDAVVTLTCSDADADAPNNVITFAVVTAAGSSNFDVDANTGVVTVASGASIDYETTTNYTLTLRVSDSGSPALTSDVIVTVQITGVNEVAPVFSPTSYSININEDMSPDYSVIQVTATDADSGDTDGTFYYTISGGNTGNKFIIDTRTGDIKVSNWLDRETVTSYALVIHAVDYGNPPLTGTTTVSVVINDVNDNPPICATSLYTGTVAENSAAATAVGVTISCTDADVGVNGQLEYSIVDGNAGGAFDVDVTSGVVSVLTSAAVDAETYDVMTLTVMAADKGVPSLNANVTVVVKVTDVNEFAPQFSPSVTYSTSVSEASTVGTSVVTVTASDADVDGHVTFSITAGDPGSQFRIDPVTGLVSLQDLLDYETSTTYTLEIEAVDEAASPLTSTATLTVTVTDYNDNVPSCPDTVFSGSVAEDSTTGTSILTVTCTDSDTVAINVQLEYRIISGDPLTQFAIDVNSGLLSVADVLDYENATVYQLVIEVNDLGTPSLTATAQASIAITGVNEYDPVIVVPGGGYAASVAEDAGISTSVITVNATDADLGVQGQIRYGIASGNAEGRFAIEEYTGVVYTVGVLDREMTASYTLTVEAIDSLPANGDQRSAQTAVIVTITDVNDNYPTFVPAVYGLSVLEGATIGSTIVTLTVTDDDDGTNALYDLAVVSGDSGGDFSLSGDDILVAGALDHELGPQYDIRIRVSDRGTPSLSSTAHVIINVLSQNEYTPVFDSTTTSVVLAEDTPVGTLIYDGNATDADSGAPGVLKYYLVSGDPSGSTFLIDPDSGKLVLGSYLDYDTSPQSYTLTLDVYDNSGSSPYLQDTLILTLTLTDVNDNTPTFTQNTYTLAISEDVGDGFVVTTVTANDADSGSNADVIYVIDSGDGIDQFTIDNVTGTIRTASPQTLDREVKDTYTLMIKGQDQGSPVRSSYCIVKVTLNDVNDNDPDFTPNDFTVSIDENLSPVTLVTSVYATDPDIGNNALLTFSIDTTSDPNGHFSITKVTDSTAKIYTTTLLDRENIGQYNLVILAVDMGTTVRTGTATVTVIVNDLNDNTPVISSQPYDTSIYENVAVGTTVHSIAATDADLDLNARLTYVITGGDGGQFKVDPDTGTLTTKSVLDRETTDYYKVVVEVRDSGSPTALTATTTATVTILDINDNAPIFAQTFSFTVSENVENGTFVGRVIATDADIGSNAAIQYTVIQTKVGHDGYFDIDLSSGDMYTVTSVLDREDVDSYVLTVRAADGGTPMMYVDGDVTITVADQNDNRPTCLPSSGHVTETDPSGSAVLTVVASDLDAGNNALLVYAIQNGTTAADYFAVDSASGDITLTQTPDREAFPTFTFVVEVTDSGVSALSTNCSVTVTVGDTNDNSPVFLKPFYNGEVAVDLAAGTFIIQLLAVDSDSAANAVVMYQFATDSEQFVIGTSSGNVTKKSDTSLEPDVTFTLQVVATDSGVPARSTVVTLRLDTFIPVLHVISINMSLTEQEALGLVGLLETRLSSTLRDTYPTAVVRVWKIEKWYKETATSSGRRRLLQTSEEQVTVHVYALASNDTSNENSMANEKTLLSSDELLAIWRADSGTGEPASSIKGDLFDVFRIISVSGYTTPEQRWVETKEALIVFICVGIIFVLIVIAIVLLVYYCYWKKRRRSV</sequence>
<feature type="domain" description="Cadherin" evidence="14">
    <location>
        <begin position="284"/>
        <end position="395"/>
    </location>
</feature>
<feature type="domain" description="Cadherin" evidence="14">
    <location>
        <begin position="1744"/>
        <end position="1852"/>
    </location>
</feature>
<evidence type="ECO:0000256" key="6">
    <source>
        <dbReference type="ARBA" id="ARBA00022837"/>
    </source>
</evidence>
<evidence type="ECO:0000256" key="3">
    <source>
        <dbReference type="ARBA" id="ARBA00022692"/>
    </source>
</evidence>
<feature type="domain" description="Cadherin" evidence="14">
    <location>
        <begin position="2063"/>
        <end position="2170"/>
    </location>
</feature>
<dbReference type="GO" id="GO:0007163">
    <property type="term" value="P:establishment or maintenance of cell polarity"/>
    <property type="evidence" value="ECO:0007669"/>
    <property type="project" value="UniProtKB-ARBA"/>
</dbReference>
<feature type="domain" description="Cadherin" evidence="14">
    <location>
        <begin position="1957"/>
        <end position="2062"/>
    </location>
</feature>
<dbReference type="Gene3D" id="2.60.40.60">
    <property type="entry name" value="Cadherins"/>
    <property type="match status" value="30"/>
</dbReference>
<keyword evidence="8 13" id="KW-1133">Transmembrane helix</keyword>
<feature type="domain" description="Cadherin" evidence="14">
    <location>
        <begin position="1011"/>
        <end position="1111"/>
    </location>
</feature>
<feature type="domain" description="Cadherin" evidence="14">
    <location>
        <begin position="3023"/>
        <end position="3130"/>
    </location>
</feature>
<dbReference type="PANTHER" id="PTHR24026:SF126">
    <property type="entry name" value="PROTOCADHERIN FAT 4"/>
    <property type="match status" value="1"/>
</dbReference>
<evidence type="ECO:0000256" key="7">
    <source>
        <dbReference type="ARBA" id="ARBA00022889"/>
    </source>
</evidence>
<evidence type="ECO:0000256" key="13">
    <source>
        <dbReference type="SAM" id="Phobius"/>
    </source>
</evidence>